<evidence type="ECO:0000256" key="1">
    <source>
        <dbReference type="SAM" id="SignalP"/>
    </source>
</evidence>
<evidence type="ECO:0000313" key="2">
    <source>
        <dbReference type="EMBL" id="AKV02262.1"/>
    </source>
</evidence>
<feature type="signal peptide" evidence="1">
    <location>
        <begin position="1"/>
        <end position="22"/>
    </location>
</feature>
<dbReference type="Proteomes" id="UP000064967">
    <property type="component" value="Chromosome"/>
</dbReference>
<dbReference type="OrthoDB" id="5450709at2"/>
<protein>
    <recommendedName>
        <fullName evidence="4">DUF3570 domain-containing protein</fullName>
    </recommendedName>
</protein>
<keyword evidence="3" id="KW-1185">Reference proteome</keyword>
<accession>A0A0K1Q9C9</accession>
<organism evidence="2 3">
    <name type="scientific">Labilithrix luteola</name>
    <dbReference type="NCBI Taxonomy" id="1391654"/>
    <lineage>
        <taxon>Bacteria</taxon>
        <taxon>Pseudomonadati</taxon>
        <taxon>Myxococcota</taxon>
        <taxon>Polyangia</taxon>
        <taxon>Polyangiales</taxon>
        <taxon>Labilitrichaceae</taxon>
        <taxon>Labilithrix</taxon>
    </lineage>
</organism>
<feature type="chain" id="PRO_5005467077" description="DUF3570 domain-containing protein" evidence="1">
    <location>
        <begin position="23"/>
        <end position="423"/>
    </location>
</feature>
<dbReference type="Pfam" id="PF12094">
    <property type="entry name" value="DUF3570"/>
    <property type="match status" value="1"/>
</dbReference>
<evidence type="ECO:0000313" key="3">
    <source>
        <dbReference type="Proteomes" id="UP000064967"/>
    </source>
</evidence>
<dbReference type="InterPro" id="IPR021953">
    <property type="entry name" value="DUF3570"/>
</dbReference>
<reference evidence="2 3" key="1">
    <citation type="submission" date="2015-08" db="EMBL/GenBank/DDBJ databases">
        <authorList>
            <person name="Babu N.S."/>
            <person name="Beckwith C.J."/>
            <person name="Beseler K.G."/>
            <person name="Brison A."/>
            <person name="Carone J.V."/>
            <person name="Caskin T.P."/>
            <person name="Diamond M."/>
            <person name="Durham M.E."/>
            <person name="Foxe J.M."/>
            <person name="Go M."/>
            <person name="Henderson B.A."/>
            <person name="Jones I.B."/>
            <person name="McGettigan J.A."/>
            <person name="Micheletti S.J."/>
            <person name="Nasrallah M.E."/>
            <person name="Ortiz D."/>
            <person name="Piller C.R."/>
            <person name="Privatt S.R."/>
            <person name="Schneider S.L."/>
            <person name="Sharp S."/>
            <person name="Smith T.C."/>
            <person name="Stanton J.D."/>
            <person name="Ullery H.E."/>
            <person name="Wilson R.J."/>
            <person name="Serrano M.G."/>
            <person name="Buck G."/>
            <person name="Lee V."/>
            <person name="Wang Y."/>
            <person name="Carvalho R."/>
            <person name="Voegtly L."/>
            <person name="Shi R."/>
            <person name="Duckworth R."/>
            <person name="Johnson A."/>
            <person name="Loviza R."/>
            <person name="Walstead R."/>
            <person name="Shah Z."/>
            <person name="Kiflezghi M."/>
            <person name="Wade K."/>
            <person name="Ball S.L."/>
            <person name="Bradley K.W."/>
            <person name="Asai D.J."/>
            <person name="Bowman C.A."/>
            <person name="Russell D.A."/>
            <person name="Pope W.H."/>
            <person name="Jacobs-Sera D."/>
            <person name="Hendrix R.W."/>
            <person name="Hatfull G.F."/>
        </authorList>
    </citation>
    <scope>NUCLEOTIDE SEQUENCE [LARGE SCALE GENOMIC DNA]</scope>
    <source>
        <strain evidence="2 3">DSM 27648</strain>
    </source>
</reference>
<proteinExistence type="predicted"/>
<evidence type="ECO:0008006" key="4">
    <source>
        <dbReference type="Google" id="ProtNLM"/>
    </source>
</evidence>
<name>A0A0K1Q9C9_9BACT</name>
<gene>
    <name evidence="2" type="ORF">AKJ09_08925</name>
</gene>
<dbReference type="KEGG" id="llu:AKJ09_08925"/>
<keyword evidence="1" id="KW-0732">Signal</keyword>
<dbReference type="AlphaFoldDB" id="A0A0K1Q9C9"/>
<dbReference type="STRING" id="1391654.AKJ09_08925"/>
<dbReference type="EMBL" id="CP012333">
    <property type="protein sequence ID" value="AKV02262.1"/>
    <property type="molecule type" value="Genomic_DNA"/>
</dbReference>
<sequence>MRLQLKALFRFRVALATAAAFGATSLAAAPARAQVAQLDTAQTVYYESPTRTNMFVYTPGVSLSASPASWITVRGGYEADIVSGASVAVKAGPAYQAVNPGVDVITTASVHDFRHSPRGGITVRKGDVSYTAEYTYSIEHDYISNSIFVGAHTEAYEHNTQFDISYARNFDLVCDRVQAVNDSPTRFRALENSSGCFTGSDPLRTRHSVAIDGFQASWTQAWTPTFATQATYTAQIIDGFQSNPYRSIILAQGLKSQEHHPENRTRQSASLRANFFLRPIKLAIRVTGRVYHDTWDITSGTGELELEKYLFEGFRVAGRGRFYKQSGAVFWSDDYTGGDPPLGPKGQFWTGDRELSPFWSITFGGRIAYAINPEKRLLGMFTALKVGAAADVMQFDYQEYTLAGTPVDNARAYIVGLNLSAAF</sequence>
<dbReference type="RefSeq" id="WP_146653204.1">
    <property type="nucleotide sequence ID" value="NZ_CP012333.1"/>
</dbReference>